<reference evidence="2" key="1">
    <citation type="submission" date="2023-07" db="EMBL/GenBank/DDBJ databases">
        <title>A chromosome-level genome assembly of Lolium multiflorum.</title>
        <authorList>
            <person name="Chen Y."/>
            <person name="Copetti D."/>
            <person name="Kolliker R."/>
            <person name="Studer B."/>
        </authorList>
    </citation>
    <scope>NUCLEOTIDE SEQUENCE</scope>
    <source>
        <strain evidence="2">02402/16</strain>
        <tissue evidence="2">Leaf</tissue>
    </source>
</reference>
<protein>
    <submittedName>
        <fullName evidence="2">Uncharacterized protein</fullName>
    </submittedName>
</protein>
<keyword evidence="1" id="KW-0812">Transmembrane</keyword>
<dbReference type="EMBL" id="JAUUTY010000006">
    <property type="protein sequence ID" value="KAK1614357.1"/>
    <property type="molecule type" value="Genomic_DNA"/>
</dbReference>
<name>A0AAD8VNK0_LOLMU</name>
<dbReference type="Proteomes" id="UP001231189">
    <property type="component" value="Unassembled WGS sequence"/>
</dbReference>
<organism evidence="2 3">
    <name type="scientific">Lolium multiflorum</name>
    <name type="common">Italian ryegrass</name>
    <name type="synonym">Lolium perenne subsp. multiflorum</name>
    <dbReference type="NCBI Taxonomy" id="4521"/>
    <lineage>
        <taxon>Eukaryota</taxon>
        <taxon>Viridiplantae</taxon>
        <taxon>Streptophyta</taxon>
        <taxon>Embryophyta</taxon>
        <taxon>Tracheophyta</taxon>
        <taxon>Spermatophyta</taxon>
        <taxon>Magnoliopsida</taxon>
        <taxon>Liliopsida</taxon>
        <taxon>Poales</taxon>
        <taxon>Poaceae</taxon>
        <taxon>BOP clade</taxon>
        <taxon>Pooideae</taxon>
        <taxon>Poodae</taxon>
        <taxon>Poeae</taxon>
        <taxon>Poeae Chloroplast Group 2 (Poeae type)</taxon>
        <taxon>Loliodinae</taxon>
        <taxon>Loliinae</taxon>
        <taxon>Lolium</taxon>
    </lineage>
</organism>
<feature type="transmembrane region" description="Helical" evidence="1">
    <location>
        <begin position="12"/>
        <end position="37"/>
    </location>
</feature>
<sequence length="90" mass="9842">MVVVSALSLGGVVVLIVDVLVLARVLILVLVMAILFLRRDLAVEVVEMGLVLLTDQVPVNCSRGNPAKTYFKVKSLDLTSVYWRNSRCVA</sequence>
<keyword evidence="1" id="KW-1133">Transmembrane helix</keyword>
<keyword evidence="3" id="KW-1185">Reference proteome</keyword>
<keyword evidence="1" id="KW-0472">Membrane</keyword>
<proteinExistence type="predicted"/>
<evidence type="ECO:0000313" key="3">
    <source>
        <dbReference type="Proteomes" id="UP001231189"/>
    </source>
</evidence>
<accession>A0AAD8VNK0</accession>
<comment type="caution">
    <text evidence="2">The sequence shown here is derived from an EMBL/GenBank/DDBJ whole genome shotgun (WGS) entry which is preliminary data.</text>
</comment>
<dbReference type="AlphaFoldDB" id="A0AAD8VNK0"/>
<gene>
    <name evidence="2" type="ORF">QYE76_019874</name>
</gene>
<evidence type="ECO:0000256" key="1">
    <source>
        <dbReference type="SAM" id="Phobius"/>
    </source>
</evidence>
<evidence type="ECO:0000313" key="2">
    <source>
        <dbReference type="EMBL" id="KAK1614357.1"/>
    </source>
</evidence>